<protein>
    <recommendedName>
        <fullName evidence="4">Secreted protein</fullName>
    </recommendedName>
</protein>
<evidence type="ECO:0000256" key="1">
    <source>
        <dbReference type="SAM" id="SignalP"/>
    </source>
</evidence>
<gene>
    <name evidence="2" type="ORF">PLEPLA_LOCUS16501</name>
</gene>
<dbReference type="EMBL" id="CADEAL010001062">
    <property type="protein sequence ID" value="CAB1428528.1"/>
    <property type="molecule type" value="Genomic_DNA"/>
</dbReference>
<evidence type="ECO:0000313" key="3">
    <source>
        <dbReference type="Proteomes" id="UP001153269"/>
    </source>
</evidence>
<dbReference type="Proteomes" id="UP001153269">
    <property type="component" value="Unassembled WGS sequence"/>
</dbReference>
<dbReference type="AlphaFoldDB" id="A0A9N7UBA6"/>
<keyword evidence="1" id="KW-0732">Signal</keyword>
<organism evidence="2 3">
    <name type="scientific">Pleuronectes platessa</name>
    <name type="common">European plaice</name>
    <dbReference type="NCBI Taxonomy" id="8262"/>
    <lineage>
        <taxon>Eukaryota</taxon>
        <taxon>Metazoa</taxon>
        <taxon>Chordata</taxon>
        <taxon>Craniata</taxon>
        <taxon>Vertebrata</taxon>
        <taxon>Euteleostomi</taxon>
        <taxon>Actinopterygii</taxon>
        <taxon>Neopterygii</taxon>
        <taxon>Teleostei</taxon>
        <taxon>Neoteleostei</taxon>
        <taxon>Acanthomorphata</taxon>
        <taxon>Carangaria</taxon>
        <taxon>Pleuronectiformes</taxon>
        <taxon>Pleuronectoidei</taxon>
        <taxon>Pleuronectidae</taxon>
        <taxon>Pleuronectes</taxon>
    </lineage>
</organism>
<sequence length="124" mass="13917">MGIWVVVILPQLLSLISLSLLKAGAGCSPKNRHNFTNAITWPLALVLRRVREAGEENLLQRSESQRGSEEEERWASRWADVIAKKAPAKFPGCTSHRWRGGPLKRGGCPLASRPRHISVRKWQS</sequence>
<proteinExistence type="predicted"/>
<evidence type="ECO:0008006" key="4">
    <source>
        <dbReference type="Google" id="ProtNLM"/>
    </source>
</evidence>
<feature type="chain" id="PRO_5040130853" description="Secreted protein" evidence="1">
    <location>
        <begin position="27"/>
        <end position="124"/>
    </location>
</feature>
<keyword evidence="3" id="KW-1185">Reference proteome</keyword>
<accession>A0A9N7UBA6</accession>
<reference evidence="2" key="1">
    <citation type="submission" date="2020-03" db="EMBL/GenBank/DDBJ databases">
        <authorList>
            <person name="Weist P."/>
        </authorList>
    </citation>
    <scope>NUCLEOTIDE SEQUENCE</scope>
</reference>
<evidence type="ECO:0000313" key="2">
    <source>
        <dbReference type="EMBL" id="CAB1428528.1"/>
    </source>
</evidence>
<name>A0A9N7UBA6_PLEPL</name>
<comment type="caution">
    <text evidence="2">The sequence shown here is derived from an EMBL/GenBank/DDBJ whole genome shotgun (WGS) entry which is preliminary data.</text>
</comment>
<feature type="signal peptide" evidence="1">
    <location>
        <begin position="1"/>
        <end position="26"/>
    </location>
</feature>